<keyword evidence="4" id="KW-1185">Reference proteome</keyword>
<dbReference type="InterPro" id="IPR036389">
    <property type="entry name" value="RNase_III_sf"/>
</dbReference>
<name>A0A183CYQ8_9BILA</name>
<dbReference type="OrthoDB" id="67027at2759"/>
<proteinExistence type="predicted"/>
<dbReference type="Pfam" id="PF26050">
    <property type="entry name" value="Helical_CED_Drosha"/>
    <property type="match status" value="1"/>
</dbReference>
<dbReference type="CDD" id="cd00593">
    <property type="entry name" value="RIBOc"/>
    <property type="match status" value="1"/>
</dbReference>
<reference evidence="5" key="1">
    <citation type="submission" date="2016-06" db="UniProtKB">
        <authorList>
            <consortium name="WormBaseParasite"/>
        </authorList>
    </citation>
    <scope>IDENTIFICATION</scope>
</reference>
<dbReference type="InterPro" id="IPR058938">
    <property type="entry name" value="Helical_CED_Drosha"/>
</dbReference>
<protein>
    <submittedName>
        <fullName evidence="5">RNase III domain-containing protein</fullName>
    </submittedName>
</protein>
<evidence type="ECO:0000313" key="3">
    <source>
        <dbReference type="EMBL" id="VDK30485.1"/>
    </source>
</evidence>
<dbReference type="SMART" id="SM00535">
    <property type="entry name" value="RIBOc"/>
    <property type="match status" value="1"/>
</dbReference>
<dbReference type="PANTHER" id="PTHR11207">
    <property type="entry name" value="RIBONUCLEASE III"/>
    <property type="match status" value="1"/>
</dbReference>
<reference evidence="3 4" key="2">
    <citation type="submission" date="2018-11" db="EMBL/GenBank/DDBJ databases">
        <authorList>
            <consortium name="Pathogen Informatics"/>
        </authorList>
    </citation>
    <scope>NUCLEOTIDE SEQUENCE [LARGE SCALE GENOMIC DNA]</scope>
</reference>
<dbReference type="Pfam" id="PF14622">
    <property type="entry name" value="Ribonucleas_3_3"/>
    <property type="match status" value="1"/>
</dbReference>
<dbReference type="GO" id="GO:0031054">
    <property type="term" value="P:pre-miRNA processing"/>
    <property type="evidence" value="ECO:0007669"/>
    <property type="project" value="TreeGrafter"/>
</dbReference>
<dbReference type="SUPFAM" id="SSF69065">
    <property type="entry name" value="RNase III domain-like"/>
    <property type="match status" value="1"/>
</dbReference>
<dbReference type="AlphaFoldDB" id="A0A183CYQ8"/>
<dbReference type="Proteomes" id="UP000271098">
    <property type="component" value="Unassembled WGS sequence"/>
</dbReference>
<dbReference type="GO" id="GO:0070877">
    <property type="term" value="C:microprocessor complex"/>
    <property type="evidence" value="ECO:0007669"/>
    <property type="project" value="TreeGrafter"/>
</dbReference>
<accession>A0A183CYQ8</accession>
<dbReference type="InterPro" id="IPR000999">
    <property type="entry name" value="RNase_III_dom"/>
</dbReference>
<dbReference type="EMBL" id="UYRT01002012">
    <property type="protein sequence ID" value="VDK30485.1"/>
    <property type="molecule type" value="Genomic_DNA"/>
</dbReference>
<dbReference type="PROSITE" id="PS50142">
    <property type="entry name" value="RNASE_3_2"/>
    <property type="match status" value="1"/>
</dbReference>
<organism evidence="5">
    <name type="scientific">Gongylonema pulchrum</name>
    <dbReference type="NCBI Taxonomy" id="637853"/>
    <lineage>
        <taxon>Eukaryota</taxon>
        <taxon>Metazoa</taxon>
        <taxon>Ecdysozoa</taxon>
        <taxon>Nematoda</taxon>
        <taxon>Chromadorea</taxon>
        <taxon>Rhabditida</taxon>
        <taxon>Spirurina</taxon>
        <taxon>Spiruromorpha</taxon>
        <taxon>Spiruroidea</taxon>
        <taxon>Gongylonematidae</taxon>
        <taxon>Gongylonema</taxon>
    </lineage>
</organism>
<dbReference type="GO" id="GO:0003723">
    <property type="term" value="F:RNA binding"/>
    <property type="evidence" value="ECO:0007669"/>
    <property type="project" value="UniProtKB-KW"/>
</dbReference>
<feature type="domain" description="RNase III" evidence="2">
    <location>
        <begin position="137"/>
        <end position="230"/>
    </location>
</feature>
<dbReference type="GO" id="GO:0004525">
    <property type="term" value="F:ribonuclease III activity"/>
    <property type="evidence" value="ECO:0007669"/>
    <property type="project" value="InterPro"/>
</dbReference>
<sequence length="270" mass="30946">MRKVLLMKPRVTAEERGRLAQKASKLKELRSNSHLKRDFVMSISSRDFYQTGLFPDIVQDRSLLELALTHPSYHTNYGTNSDHARNTLNNCGQRSSKQRAQDRLIQQQLSTKKRGFHTLMEIMSKLGSKKAEQSPLNHNERLEFLGDAVIEFITTIHLFHMFDELDEGGLATYRSTMVQNKNLAVLAKKIGLYEFMLYAHGPDLCHESDLRHAMANAFEAMMAAIYLDAGIDECDRIFGTAMFGESEELQRAWFDLPEHPLKVLLMLILL</sequence>
<evidence type="ECO:0000313" key="5">
    <source>
        <dbReference type="WBParaSite" id="GPUH_0000160301-mRNA-1"/>
    </source>
</evidence>
<dbReference type="PANTHER" id="PTHR11207:SF0">
    <property type="entry name" value="RIBONUCLEASE 3"/>
    <property type="match status" value="1"/>
</dbReference>
<keyword evidence="1" id="KW-0694">RNA-binding</keyword>
<evidence type="ECO:0000259" key="2">
    <source>
        <dbReference type="PROSITE" id="PS50142"/>
    </source>
</evidence>
<dbReference type="Gene3D" id="1.10.1520.10">
    <property type="entry name" value="Ribonuclease III domain"/>
    <property type="match status" value="1"/>
</dbReference>
<evidence type="ECO:0000256" key="1">
    <source>
        <dbReference type="ARBA" id="ARBA00022884"/>
    </source>
</evidence>
<gene>
    <name evidence="3" type="ORF">GPUH_LOCUS1598</name>
</gene>
<evidence type="ECO:0000313" key="4">
    <source>
        <dbReference type="Proteomes" id="UP000271098"/>
    </source>
</evidence>
<dbReference type="GO" id="GO:0031053">
    <property type="term" value="P:primary miRNA processing"/>
    <property type="evidence" value="ECO:0007669"/>
    <property type="project" value="TreeGrafter"/>
</dbReference>
<dbReference type="WBParaSite" id="GPUH_0000160301-mRNA-1">
    <property type="protein sequence ID" value="GPUH_0000160301-mRNA-1"/>
    <property type="gene ID" value="GPUH_0000160301"/>
</dbReference>
<dbReference type="PROSITE" id="PS00517">
    <property type="entry name" value="RNASE_3_1"/>
    <property type="match status" value="1"/>
</dbReference>